<feature type="transmembrane region" description="Helical" evidence="1">
    <location>
        <begin position="6"/>
        <end position="25"/>
    </location>
</feature>
<dbReference type="Pfam" id="PF11804">
    <property type="entry name" value="DUF3325"/>
    <property type="match status" value="1"/>
</dbReference>
<dbReference type="RefSeq" id="WP_379071106.1">
    <property type="nucleotide sequence ID" value="NZ_JBHTIT010000001.1"/>
</dbReference>
<keyword evidence="1" id="KW-0812">Transmembrane</keyword>
<reference evidence="3" key="1">
    <citation type="journal article" date="2019" name="Int. J. Syst. Evol. Microbiol.">
        <title>The Global Catalogue of Microorganisms (GCM) 10K type strain sequencing project: providing services to taxonomists for standard genome sequencing and annotation.</title>
        <authorList>
            <consortium name="The Broad Institute Genomics Platform"/>
            <consortium name="The Broad Institute Genome Sequencing Center for Infectious Disease"/>
            <person name="Wu L."/>
            <person name="Ma J."/>
        </authorList>
    </citation>
    <scope>NUCLEOTIDE SEQUENCE [LARGE SCALE GENOMIC DNA]</scope>
    <source>
        <strain evidence="3">CCUG 63419</strain>
    </source>
</reference>
<dbReference type="InterPro" id="IPR021762">
    <property type="entry name" value="DUF3325"/>
</dbReference>
<dbReference type="Proteomes" id="UP001597044">
    <property type="component" value="Unassembled WGS sequence"/>
</dbReference>
<evidence type="ECO:0000256" key="1">
    <source>
        <dbReference type="SAM" id="Phobius"/>
    </source>
</evidence>
<dbReference type="EMBL" id="JBHTIT010000001">
    <property type="protein sequence ID" value="MFD0950406.1"/>
    <property type="molecule type" value="Genomic_DNA"/>
</dbReference>
<evidence type="ECO:0000313" key="2">
    <source>
        <dbReference type="EMBL" id="MFD0950406.1"/>
    </source>
</evidence>
<protein>
    <submittedName>
        <fullName evidence="2">DUF3325 domain-containing protein</fullName>
    </submittedName>
</protein>
<gene>
    <name evidence="2" type="ORF">ACFQ0F_08410</name>
</gene>
<keyword evidence="1" id="KW-0472">Membrane</keyword>
<comment type="caution">
    <text evidence="2">The sequence shown here is derived from an EMBL/GenBank/DDBJ whole genome shotgun (WGS) entry which is preliminary data.</text>
</comment>
<keyword evidence="1" id="KW-1133">Transmembrane helix</keyword>
<sequence>MSDSLWLVIAAFISFIGMAWIALSFSAHWQQIMQRPSQQHRVARQLLRALGYLCVLLALLACLMADHPSIAILAWLMLSTASAFLVANIIAWRPSFLRFVWVR</sequence>
<organism evidence="2 3">
    <name type="scientific">Paraperlucidibaca wandonensis</name>
    <dbReference type="NCBI Taxonomy" id="1268273"/>
    <lineage>
        <taxon>Bacteria</taxon>
        <taxon>Pseudomonadati</taxon>
        <taxon>Pseudomonadota</taxon>
        <taxon>Gammaproteobacteria</taxon>
        <taxon>Moraxellales</taxon>
        <taxon>Moraxellaceae</taxon>
        <taxon>Paraperlucidibaca</taxon>
    </lineage>
</organism>
<feature type="transmembrane region" description="Helical" evidence="1">
    <location>
        <begin position="72"/>
        <end position="91"/>
    </location>
</feature>
<proteinExistence type="predicted"/>
<feature type="transmembrane region" description="Helical" evidence="1">
    <location>
        <begin position="46"/>
        <end position="66"/>
    </location>
</feature>
<name>A0ABW3HI95_9GAMM</name>
<evidence type="ECO:0000313" key="3">
    <source>
        <dbReference type="Proteomes" id="UP001597044"/>
    </source>
</evidence>
<accession>A0ABW3HI95</accession>
<keyword evidence="3" id="KW-1185">Reference proteome</keyword>